<keyword evidence="3 10" id="KW-0813">Transport</keyword>
<dbReference type="PANTHER" id="PTHR30332">
    <property type="entry name" value="PROBABLE GENERAL SECRETION PATHWAY PROTEIN D"/>
    <property type="match status" value="1"/>
</dbReference>
<keyword evidence="16" id="KW-1185">Reference proteome</keyword>
<feature type="region of interest" description="Disordered" evidence="11">
    <location>
        <begin position="775"/>
        <end position="807"/>
    </location>
</feature>
<keyword evidence="9" id="KW-0998">Cell outer membrane</keyword>
<feature type="region of interest" description="Disordered" evidence="11">
    <location>
        <begin position="436"/>
        <end position="476"/>
    </location>
</feature>
<comment type="caution">
    <text evidence="15">The sequence shown here is derived from an EMBL/GenBank/DDBJ whole genome shotgun (WGS) entry which is preliminary data.</text>
</comment>
<dbReference type="Pfam" id="PF03958">
    <property type="entry name" value="Secretin_N"/>
    <property type="match status" value="1"/>
</dbReference>
<organism evidence="15 16">
    <name type="scientific">Gluconacetobacter liquefaciens</name>
    <name type="common">Acetobacter liquefaciens</name>
    <dbReference type="NCBI Taxonomy" id="89584"/>
    <lineage>
        <taxon>Bacteria</taxon>
        <taxon>Pseudomonadati</taxon>
        <taxon>Pseudomonadota</taxon>
        <taxon>Alphaproteobacteria</taxon>
        <taxon>Acetobacterales</taxon>
        <taxon>Acetobacteraceae</taxon>
        <taxon>Gluconacetobacter</taxon>
    </lineage>
</organism>
<name>A0A370G669_GLULI</name>
<dbReference type="Gene3D" id="3.55.50.30">
    <property type="match status" value="1"/>
</dbReference>
<dbReference type="NCBIfam" id="TIGR02517">
    <property type="entry name" value="type_II_gspD"/>
    <property type="match status" value="1"/>
</dbReference>
<dbReference type="InterPro" id="IPR038591">
    <property type="entry name" value="NolW-like_sf"/>
</dbReference>
<evidence type="ECO:0000256" key="10">
    <source>
        <dbReference type="RuleBase" id="RU004004"/>
    </source>
</evidence>
<evidence type="ECO:0000259" key="14">
    <source>
        <dbReference type="Pfam" id="PF21305"/>
    </source>
</evidence>
<evidence type="ECO:0000256" key="11">
    <source>
        <dbReference type="SAM" id="MobiDB-lite"/>
    </source>
</evidence>
<evidence type="ECO:0000259" key="13">
    <source>
        <dbReference type="Pfam" id="PF03958"/>
    </source>
</evidence>
<dbReference type="GO" id="GO:0015627">
    <property type="term" value="C:type II protein secretion system complex"/>
    <property type="evidence" value="ECO:0007669"/>
    <property type="project" value="InterPro"/>
</dbReference>
<dbReference type="InterPro" id="IPR013356">
    <property type="entry name" value="T2SS_GspD"/>
</dbReference>
<dbReference type="Pfam" id="PF00263">
    <property type="entry name" value="Secretin"/>
    <property type="match status" value="1"/>
</dbReference>
<protein>
    <submittedName>
        <fullName evidence="15">General secretion pathway protein D</fullName>
    </submittedName>
</protein>
<accession>A0A370G669</accession>
<evidence type="ECO:0000259" key="12">
    <source>
        <dbReference type="Pfam" id="PF00263"/>
    </source>
</evidence>
<evidence type="ECO:0000313" key="16">
    <source>
        <dbReference type="Proteomes" id="UP000254958"/>
    </source>
</evidence>
<dbReference type="EMBL" id="QQAW01000004">
    <property type="protein sequence ID" value="RDI38339.1"/>
    <property type="molecule type" value="Genomic_DNA"/>
</dbReference>
<keyword evidence="6" id="KW-0732">Signal</keyword>
<evidence type="ECO:0000256" key="1">
    <source>
        <dbReference type="ARBA" id="ARBA00004442"/>
    </source>
</evidence>
<keyword evidence="8" id="KW-0472">Membrane</keyword>
<evidence type="ECO:0000256" key="9">
    <source>
        <dbReference type="ARBA" id="ARBA00023237"/>
    </source>
</evidence>
<evidence type="ECO:0000256" key="6">
    <source>
        <dbReference type="ARBA" id="ARBA00022729"/>
    </source>
</evidence>
<evidence type="ECO:0000256" key="7">
    <source>
        <dbReference type="ARBA" id="ARBA00022927"/>
    </source>
</evidence>
<dbReference type="Proteomes" id="UP000254958">
    <property type="component" value="Unassembled WGS sequence"/>
</dbReference>
<feature type="compositionally biased region" description="Polar residues" evidence="11">
    <location>
        <begin position="436"/>
        <end position="459"/>
    </location>
</feature>
<dbReference type="PRINTS" id="PR00811">
    <property type="entry name" value="BCTERIALGSPD"/>
</dbReference>
<dbReference type="GO" id="GO:0009279">
    <property type="term" value="C:cell outer membrane"/>
    <property type="evidence" value="ECO:0007669"/>
    <property type="project" value="UniProtKB-SubCell"/>
</dbReference>
<evidence type="ECO:0000256" key="5">
    <source>
        <dbReference type="ARBA" id="ARBA00022692"/>
    </source>
</evidence>
<keyword evidence="7" id="KW-0653">Protein transport</keyword>
<dbReference type="PANTHER" id="PTHR30332:SF25">
    <property type="entry name" value="SECRETIN XPSD"/>
    <property type="match status" value="1"/>
</dbReference>
<dbReference type="InterPro" id="IPR004846">
    <property type="entry name" value="T2SS/T3SS_dom"/>
</dbReference>
<keyword evidence="4" id="KW-1134">Transmembrane beta strand</keyword>
<dbReference type="InterPro" id="IPR001775">
    <property type="entry name" value="GspD/PilQ"/>
</dbReference>
<feature type="compositionally biased region" description="Polar residues" evidence="11">
    <location>
        <begin position="178"/>
        <end position="192"/>
    </location>
</feature>
<keyword evidence="5" id="KW-0812">Transmembrane</keyword>
<dbReference type="AlphaFoldDB" id="A0A370G669"/>
<dbReference type="InterPro" id="IPR005644">
    <property type="entry name" value="NolW-like"/>
</dbReference>
<feature type="compositionally biased region" description="Basic residues" evidence="11">
    <location>
        <begin position="798"/>
        <end position="807"/>
    </location>
</feature>
<feature type="domain" description="Type II/III secretion system secretin-like" evidence="12">
    <location>
        <begin position="590"/>
        <end position="757"/>
    </location>
</feature>
<dbReference type="InterPro" id="IPR049371">
    <property type="entry name" value="GspD-like_N0"/>
</dbReference>
<feature type="region of interest" description="Disordered" evidence="11">
    <location>
        <begin position="178"/>
        <end position="197"/>
    </location>
</feature>
<feature type="domain" description="GspD-like N0" evidence="14">
    <location>
        <begin position="105"/>
        <end position="175"/>
    </location>
</feature>
<evidence type="ECO:0000256" key="8">
    <source>
        <dbReference type="ARBA" id="ARBA00023136"/>
    </source>
</evidence>
<evidence type="ECO:0000256" key="3">
    <source>
        <dbReference type="ARBA" id="ARBA00022448"/>
    </source>
</evidence>
<reference evidence="15 16" key="1">
    <citation type="submission" date="2018-07" db="EMBL/GenBank/DDBJ databases">
        <title>Genomic Encyclopedia of Type Strains, Phase IV (KMG-IV): sequencing the most valuable type-strain genomes for metagenomic binning, comparative biology and taxonomic classification.</title>
        <authorList>
            <person name="Goeker M."/>
        </authorList>
    </citation>
    <scope>NUCLEOTIDE SEQUENCE [LARGE SCALE GENOMIC DNA]</scope>
    <source>
        <strain evidence="15 16">DSM 5603</strain>
    </source>
</reference>
<dbReference type="GO" id="GO:0015628">
    <property type="term" value="P:protein secretion by the type II secretion system"/>
    <property type="evidence" value="ECO:0007669"/>
    <property type="project" value="InterPro"/>
</dbReference>
<gene>
    <name evidence="15" type="ORF">C7453_104284</name>
</gene>
<evidence type="ECO:0000256" key="4">
    <source>
        <dbReference type="ARBA" id="ARBA00022452"/>
    </source>
</evidence>
<dbReference type="Gene3D" id="3.30.1370.120">
    <property type="match status" value="1"/>
</dbReference>
<proteinExistence type="inferred from homology"/>
<comment type="subcellular location">
    <subcellularLocation>
        <location evidence="1 10">Cell outer membrane</location>
    </subcellularLocation>
</comment>
<feature type="domain" description="NolW-like" evidence="13">
    <location>
        <begin position="208"/>
        <end position="265"/>
    </location>
</feature>
<sequence>MHILIRILEGMATSRRRPKGTIPRGITPFRAMLALCLSAAGCDNSPQRVRPLPGAFPLATPAPDSAQGRIGTTDASGQVQYSYGRNTIPSLRPSGVAADEGQISLNFVDTDIRDATAQILNDILHVNYTIDPAVHGTVTLHTSAPLTNTQVLPALQMILAQVQAVLLHSDGLYRIVPSQGQPAGSQPGNPQSGVAGMTDNPALGGNILVPLRYAEAASLTRALQPFVQSGARLTPIDSSNAVIVSGDPAARNALVEVIRAFDVDWLSSQSYALLPVESGTAKDMASVLQTALHGSGGSLAQIVQVLPLTRVNAVLIVARNTRYIDDARRLFALIERNRRTTIRSWHIFYVQNSNVNDVTYTLQQAFTPDNITALPPGNASGTASQLAQTGFTGGMSNAMGNLGGGATGATTGMGGGMGGLGGNTGMAGGLGANASTGLPQTGAQGASQATTSTGQQAAPFNNPLLGGLDSSANTESRPQGMRIISNGQHNAILIYATDQESDNVELMLNRIDVMPLQVRIDAVVAEVQLNDALQYGTQFFFKSGGINGVLSTNSQTITTGTLATAAFSHTLPGFIIGGASGGGAPFAIDALQNVTTVHVLSSPQLMVQDNHPARLQVGQLVPVQIGSQSSTIGTSIYNQFTYQPTGVIMEVTPHVSHAGLVTLDIAQEVSSVSNTSPVTTTSTSTNPTFNDRSVSSRVVVQDGQTVGLAGLITENSSRANSGIPWLKNIPILGFLAGNQNNSRQRTELLILITPHVIHDERDAVSLMEDLRDTHPNAANVPDELTPMHTTGSADPLRPLRRRVGLDR</sequence>
<dbReference type="Pfam" id="PF21305">
    <property type="entry name" value="type_II_gspD_N0"/>
    <property type="match status" value="1"/>
</dbReference>
<comment type="similarity">
    <text evidence="2">Belongs to the bacterial secretin family. GSP D subfamily.</text>
</comment>
<evidence type="ECO:0000256" key="2">
    <source>
        <dbReference type="ARBA" id="ARBA00006980"/>
    </source>
</evidence>
<dbReference type="InterPro" id="IPR050810">
    <property type="entry name" value="Bact_Secretion_Sys_Channel"/>
</dbReference>
<evidence type="ECO:0000313" key="15">
    <source>
        <dbReference type="EMBL" id="RDI38339.1"/>
    </source>
</evidence>